<evidence type="ECO:0000313" key="1">
    <source>
        <dbReference type="EMBL" id="KAI3904482.1"/>
    </source>
</evidence>
<name>A0AAD4SHB7_9MAGN</name>
<evidence type="ECO:0000313" key="2">
    <source>
        <dbReference type="Proteomes" id="UP001202328"/>
    </source>
</evidence>
<protein>
    <submittedName>
        <fullName evidence="1">Uncharacterized protein</fullName>
    </submittedName>
</protein>
<sequence>MIFYAKINDVKNKDKKRDEKLVLPDITLGDLIGKREKEYIKMLVILESVDFKANNDGKVDYYKGNGDSCSLTICITCIVHSHTPCSVNPLYTSISSGTLNFALFCIFRGVFRKGMREGNKGMKALLGRKGTNADEMVAISLSVSPAKITIHVQCELAELGPLSGIGCDRC</sequence>
<accession>A0AAD4SHB7</accession>
<keyword evidence="2" id="KW-1185">Reference proteome</keyword>
<reference evidence="1" key="1">
    <citation type="submission" date="2022-04" db="EMBL/GenBank/DDBJ databases">
        <title>A functionally conserved STORR gene fusion in Papaver species that diverged 16.8 million years ago.</title>
        <authorList>
            <person name="Catania T."/>
        </authorList>
    </citation>
    <scope>NUCLEOTIDE SEQUENCE</scope>
    <source>
        <strain evidence="1">S-188037</strain>
    </source>
</reference>
<proteinExistence type="predicted"/>
<dbReference type="Proteomes" id="UP001202328">
    <property type="component" value="Unassembled WGS sequence"/>
</dbReference>
<organism evidence="1 2">
    <name type="scientific">Papaver atlanticum</name>
    <dbReference type="NCBI Taxonomy" id="357466"/>
    <lineage>
        <taxon>Eukaryota</taxon>
        <taxon>Viridiplantae</taxon>
        <taxon>Streptophyta</taxon>
        <taxon>Embryophyta</taxon>
        <taxon>Tracheophyta</taxon>
        <taxon>Spermatophyta</taxon>
        <taxon>Magnoliopsida</taxon>
        <taxon>Ranunculales</taxon>
        <taxon>Papaveraceae</taxon>
        <taxon>Papaveroideae</taxon>
        <taxon>Papaver</taxon>
    </lineage>
</organism>
<dbReference type="AlphaFoldDB" id="A0AAD4SHB7"/>
<dbReference type="EMBL" id="JAJJMB010011095">
    <property type="protein sequence ID" value="KAI3904482.1"/>
    <property type="molecule type" value="Genomic_DNA"/>
</dbReference>
<comment type="caution">
    <text evidence="1">The sequence shown here is derived from an EMBL/GenBank/DDBJ whole genome shotgun (WGS) entry which is preliminary data.</text>
</comment>
<gene>
    <name evidence="1" type="ORF">MKW98_014662</name>
</gene>